<feature type="compositionally biased region" description="Basic and acidic residues" evidence="4">
    <location>
        <begin position="350"/>
        <end position="367"/>
    </location>
</feature>
<comment type="caution">
    <text evidence="6">The sequence shown here is derived from an EMBL/GenBank/DDBJ whole genome shotgun (WGS) entry which is preliminary data.</text>
</comment>
<protein>
    <submittedName>
        <fullName evidence="6">Glycoside hydrolase family 3 C-terminal domain-containing protein</fullName>
    </submittedName>
</protein>
<feature type="domain" description="Fibronectin type III-like" evidence="5">
    <location>
        <begin position="785"/>
        <end position="860"/>
    </location>
</feature>
<dbReference type="Gene3D" id="2.60.40.10">
    <property type="entry name" value="Immunoglobulins"/>
    <property type="match status" value="1"/>
</dbReference>
<dbReference type="SUPFAM" id="SSF51445">
    <property type="entry name" value="(Trans)glycosidases"/>
    <property type="match status" value="1"/>
</dbReference>
<sequence>MASSDLHSARTARISAADARRLRWARRIVAAMTPAERIAQLHQHSPGVERLGIGPFVTGTEGVHGVAWKGEATQLPQPVGMAASWDPALLRRAAALVALEVREMHAADPRVSLSVWAPVVNPLRHPLWGRTEEAYTEDPLLNSALACGFSAGLRGGGETWRTLPTLKHFLAYSHETDRAATSSQMPHRVLHEYELPGFVEPVARGLAASVMLSYNLVDGRPAHLTDLLETQLRAQLPDPDLLFVVSDAGAPSNLFRSQKTVGTPASAYAAMLRAGVDSFTDHDTDPRETIAALGDALEAGLVDIGHVDRALVRQLVARARTGEFDALLRAEDRQARCEDAPADEQEGILPDERADERGHDDGPCPTRAERRALSREVAVRSAVLLARREGSAALPLPPGPLAVLGEQSSSVLRDWYSGEFPETTSIAEALARRRTDEVRVRRGIDRIRLRALTTGLCAGAGDAALAPEDGEIRLATDGSLRAPRPAADGPALAATAAQLEVLDLGEDVLALRERSTSLLLAPDDRGQIMAAADRIGGWIVQETLRRRRCEDGSWLLQHTGSGRYLGLERHTGALVLRSADPASGARFSAEVLVSGAEEAAEAVAAGTAQEARTVVLVIGNDPHVHGRETEDRPHARLPGPARAAVEQLAALPDRIARILVITSSYPYDLEGLEERVDAVVWSSHAGEAEGEAIADLLQGERDFSGRLAQTWPDSSPLPDLLDYDVIGAGATYLYGQSARFPFGHGLSVDRADWSDASVTTGEDGLEVCVRVRGPLARTTAGALREVVQVYADVPASSFPRRRYDVPATRLVGFDVVEVPAGDGVEAHIAVPYSRLALWSTDRGSWELPEGPVTVRLSRSSAAEDTVARVRVTIPAAGTVGPAGTDPASPLVVPADRAERTWGAARCATTPLEGTELRALGSASGTALFTLEAGTEVLELMTRALEGGATDRMPASASTEPAVLVAEDGTMLPLPHRVPADDGRPTGQVLVRIGPGIALLGLRCARP</sequence>
<feature type="region of interest" description="Disordered" evidence="4">
    <location>
        <begin position="334"/>
        <end position="367"/>
    </location>
</feature>
<gene>
    <name evidence="6" type="ORF">ACFFF6_01400</name>
</gene>
<keyword evidence="2" id="KW-0732">Signal</keyword>
<evidence type="ECO:0000256" key="3">
    <source>
        <dbReference type="ARBA" id="ARBA00022801"/>
    </source>
</evidence>
<evidence type="ECO:0000256" key="2">
    <source>
        <dbReference type="ARBA" id="ARBA00022729"/>
    </source>
</evidence>
<dbReference type="InterPro" id="IPR036962">
    <property type="entry name" value="Glyco_hydro_3_N_sf"/>
</dbReference>
<dbReference type="Gene3D" id="3.40.50.1700">
    <property type="entry name" value="Glycoside hydrolase family 3 C-terminal domain"/>
    <property type="match status" value="1"/>
</dbReference>
<evidence type="ECO:0000313" key="7">
    <source>
        <dbReference type="Proteomes" id="UP001589793"/>
    </source>
</evidence>
<dbReference type="Gene3D" id="3.20.20.300">
    <property type="entry name" value="Glycoside hydrolase, family 3, N-terminal domain"/>
    <property type="match status" value="1"/>
</dbReference>
<dbReference type="InterPro" id="IPR026891">
    <property type="entry name" value="Fn3-like"/>
</dbReference>
<dbReference type="EMBL" id="JBHLSV010000001">
    <property type="protein sequence ID" value="MFC0672605.1"/>
    <property type="molecule type" value="Genomic_DNA"/>
</dbReference>
<accession>A0ABV6R6K3</accession>
<dbReference type="RefSeq" id="WP_376977512.1">
    <property type="nucleotide sequence ID" value="NZ_JBHLSV010000001.1"/>
</dbReference>
<dbReference type="Proteomes" id="UP001589793">
    <property type="component" value="Unassembled WGS sequence"/>
</dbReference>
<dbReference type="PANTHER" id="PTHR42721">
    <property type="entry name" value="SUGAR HYDROLASE-RELATED"/>
    <property type="match status" value="1"/>
</dbReference>
<dbReference type="SUPFAM" id="SSF52279">
    <property type="entry name" value="Beta-D-glucan exohydrolase, C-terminal domain"/>
    <property type="match status" value="1"/>
</dbReference>
<dbReference type="InterPro" id="IPR001764">
    <property type="entry name" value="Glyco_hydro_3_N"/>
</dbReference>
<dbReference type="Pfam" id="PF01915">
    <property type="entry name" value="Glyco_hydro_3_C"/>
    <property type="match status" value="1"/>
</dbReference>
<dbReference type="GO" id="GO:0016787">
    <property type="term" value="F:hydrolase activity"/>
    <property type="evidence" value="ECO:0007669"/>
    <property type="project" value="UniProtKB-KW"/>
</dbReference>
<comment type="similarity">
    <text evidence="1">Belongs to the glycosyl hydrolase 3 family.</text>
</comment>
<keyword evidence="3 6" id="KW-0378">Hydrolase</keyword>
<dbReference type="InterPro" id="IPR036881">
    <property type="entry name" value="Glyco_hydro_3_C_sf"/>
</dbReference>
<reference evidence="6 7" key="1">
    <citation type="submission" date="2024-09" db="EMBL/GenBank/DDBJ databases">
        <authorList>
            <person name="Sun Q."/>
            <person name="Mori K."/>
        </authorList>
    </citation>
    <scope>NUCLEOTIDE SEQUENCE [LARGE SCALE GENOMIC DNA]</scope>
    <source>
        <strain evidence="6 7">CICC 10874</strain>
    </source>
</reference>
<dbReference type="InterPro" id="IPR017853">
    <property type="entry name" value="GH"/>
</dbReference>
<dbReference type="Pfam" id="PF14310">
    <property type="entry name" value="Fn3-like"/>
    <property type="match status" value="1"/>
</dbReference>
<dbReference type="SMART" id="SM01217">
    <property type="entry name" value="Fn3_like"/>
    <property type="match status" value="1"/>
</dbReference>
<evidence type="ECO:0000313" key="6">
    <source>
        <dbReference type="EMBL" id="MFC0672605.1"/>
    </source>
</evidence>
<proteinExistence type="inferred from homology"/>
<evidence type="ECO:0000256" key="1">
    <source>
        <dbReference type="ARBA" id="ARBA00005336"/>
    </source>
</evidence>
<dbReference type="PANTHER" id="PTHR42721:SF3">
    <property type="entry name" value="BETA-D-XYLOSIDASE 5-RELATED"/>
    <property type="match status" value="1"/>
</dbReference>
<dbReference type="InterPro" id="IPR044993">
    <property type="entry name" value="BXL"/>
</dbReference>
<name>A0ABV6R6K3_9MICO</name>
<dbReference type="Gene3D" id="2.60.120.380">
    <property type="match status" value="1"/>
</dbReference>
<dbReference type="Pfam" id="PF00933">
    <property type="entry name" value="Glyco_hydro_3"/>
    <property type="match status" value="1"/>
</dbReference>
<organism evidence="6 7">
    <name type="scientific">Brachybacterium hainanense</name>
    <dbReference type="NCBI Taxonomy" id="1541174"/>
    <lineage>
        <taxon>Bacteria</taxon>
        <taxon>Bacillati</taxon>
        <taxon>Actinomycetota</taxon>
        <taxon>Actinomycetes</taxon>
        <taxon>Micrococcales</taxon>
        <taxon>Dermabacteraceae</taxon>
        <taxon>Brachybacterium</taxon>
    </lineage>
</organism>
<dbReference type="InterPro" id="IPR013783">
    <property type="entry name" value="Ig-like_fold"/>
</dbReference>
<evidence type="ECO:0000259" key="5">
    <source>
        <dbReference type="SMART" id="SM01217"/>
    </source>
</evidence>
<evidence type="ECO:0000256" key="4">
    <source>
        <dbReference type="SAM" id="MobiDB-lite"/>
    </source>
</evidence>
<dbReference type="InterPro" id="IPR002772">
    <property type="entry name" value="Glyco_hydro_3_C"/>
</dbReference>
<keyword evidence="7" id="KW-1185">Reference proteome</keyword>